<dbReference type="Gene3D" id="2.60.40.1120">
    <property type="entry name" value="Carboxypeptidase-like, regulatory domain"/>
    <property type="match status" value="1"/>
</dbReference>
<comment type="caution">
    <text evidence="1">The sequence shown here is derived from an EMBL/GenBank/DDBJ whole genome shotgun (WGS) entry which is preliminary data.</text>
</comment>
<dbReference type="Proteomes" id="UP000185984">
    <property type="component" value="Unassembled WGS sequence"/>
</dbReference>
<proteinExistence type="predicted"/>
<reference evidence="1 2" key="1">
    <citation type="submission" date="2016-11" db="EMBL/GenBank/DDBJ databases">
        <title>Draft Genome Sequences of Nine Cyanobacterial Strains from Diverse Habitats.</title>
        <authorList>
            <person name="Zhu T."/>
            <person name="Hou S."/>
            <person name="Lu X."/>
            <person name="Hess W.R."/>
        </authorList>
    </citation>
    <scope>NUCLEOTIDE SEQUENCE [LARGE SCALE GENOMIC DNA]</scope>
    <source>
        <strain evidence="1 2">5.2 s.c.1</strain>
    </source>
</reference>
<organism evidence="1 2">
    <name type="scientific">Chroogloeocystis siderophila 5.2 s.c.1</name>
    <dbReference type="NCBI Taxonomy" id="247279"/>
    <lineage>
        <taxon>Bacteria</taxon>
        <taxon>Bacillati</taxon>
        <taxon>Cyanobacteriota</taxon>
        <taxon>Cyanophyceae</taxon>
        <taxon>Oscillatoriophycideae</taxon>
        <taxon>Chroococcales</taxon>
        <taxon>Chroococcaceae</taxon>
        <taxon>Chroogloeocystis</taxon>
    </lineage>
</organism>
<gene>
    <name evidence="1" type="ORF">NIES1031_17450</name>
</gene>
<evidence type="ECO:0000313" key="1">
    <source>
        <dbReference type="EMBL" id="OKH23621.1"/>
    </source>
</evidence>
<dbReference type="OrthoDB" id="582312at2"/>
<evidence type="ECO:0000313" key="2">
    <source>
        <dbReference type="Proteomes" id="UP000185984"/>
    </source>
</evidence>
<sequence length="104" mass="11430">MTFCTPSIEPAITVTVSDAQTNLPLEAKVVVQKQNFQEELQLSSVTPAGQFIYGGVFERPGVYTVSTSSDGYETSVLEKVEVTQGECHVLTRHLQVRLKPVKCN</sequence>
<dbReference type="EMBL" id="MRCC01000015">
    <property type="protein sequence ID" value="OKH23621.1"/>
    <property type="molecule type" value="Genomic_DNA"/>
</dbReference>
<name>A0A1U7HJ94_9CHRO</name>
<evidence type="ECO:0008006" key="3">
    <source>
        <dbReference type="Google" id="ProtNLM"/>
    </source>
</evidence>
<accession>A0A1U7HJ94</accession>
<keyword evidence="2" id="KW-1185">Reference proteome</keyword>
<protein>
    <recommendedName>
        <fullName evidence="3">Carboxypeptidase regulatory-like domain-containing protein</fullName>
    </recommendedName>
</protein>
<dbReference type="AlphaFoldDB" id="A0A1U7HJ94"/>
<dbReference type="RefSeq" id="WP_073550781.1">
    <property type="nucleotide sequence ID" value="NZ_CAWMVK010000007.1"/>
</dbReference>